<dbReference type="EMBL" id="LAFY01005786">
    <property type="protein sequence ID" value="KJX92703.1"/>
    <property type="molecule type" value="Genomic_DNA"/>
</dbReference>
<dbReference type="Gene3D" id="4.10.240.10">
    <property type="entry name" value="Zn(2)-C6 fungal-type DNA-binding domain"/>
    <property type="match status" value="1"/>
</dbReference>
<keyword evidence="1" id="KW-0479">Metal-binding</keyword>
<evidence type="ECO:0000313" key="8">
    <source>
        <dbReference type="Proteomes" id="UP000033647"/>
    </source>
</evidence>
<protein>
    <submittedName>
        <fullName evidence="7">Fungal specific transcription factor domain protein</fullName>
    </submittedName>
</protein>
<dbReference type="GO" id="GO:0000978">
    <property type="term" value="F:RNA polymerase II cis-regulatory region sequence-specific DNA binding"/>
    <property type="evidence" value="ECO:0007669"/>
    <property type="project" value="TreeGrafter"/>
</dbReference>
<dbReference type="PROSITE" id="PS50048">
    <property type="entry name" value="ZN2_CY6_FUNGAL_2"/>
    <property type="match status" value="1"/>
</dbReference>
<keyword evidence="3" id="KW-0804">Transcription</keyword>
<dbReference type="GO" id="GO:0000981">
    <property type="term" value="F:DNA-binding transcription factor activity, RNA polymerase II-specific"/>
    <property type="evidence" value="ECO:0007669"/>
    <property type="project" value="InterPro"/>
</dbReference>
<evidence type="ECO:0000256" key="3">
    <source>
        <dbReference type="ARBA" id="ARBA00023163"/>
    </source>
</evidence>
<dbReference type="GO" id="GO:0000435">
    <property type="term" value="P:positive regulation of transcription from RNA polymerase II promoter by galactose"/>
    <property type="evidence" value="ECO:0007669"/>
    <property type="project" value="TreeGrafter"/>
</dbReference>
<feature type="domain" description="Zn(2)-C6 fungal-type" evidence="6">
    <location>
        <begin position="24"/>
        <end position="55"/>
    </location>
</feature>
<keyword evidence="2" id="KW-0805">Transcription regulation</keyword>
<evidence type="ECO:0000256" key="1">
    <source>
        <dbReference type="ARBA" id="ARBA00022723"/>
    </source>
</evidence>
<dbReference type="PANTHER" id="PTHR47424:SF9">
    <property type="entry name" value="TAH-2"/>
    <property type="match status" value="1"/>
</dbReference>
<dbReference type="SUPFAM" id="SSF57701">
    <property type="entry name" value="Zn2/Cys6 DNA-binding domain"/>
    <property type="match status" value="1"/>
</dbReference>
<dbReference type="GO" id="GO:0006351">
    <property type="term" value="P:DNA-templated transcription"/>
    <property type="evidence" value="ECO:0007669"/>
    <property type="project" value="InterPro"/>
</dbReference>
<reference evidence="7 8" key="1">
    <citation type="submission" date="2015-03" db="EMBL/GenBank/DDBJ databases">
        <title>RNA-seq based gene annotation and comparative genomics of four Zymoseptoria species reveal species-specific pathogenicity related genes and transposable element activity.</title>
        <authorList>
            <person name="Grandaubert J."/>
            <person name="Bhattacharyya A."/>
            <person name="Stukenbrock E.H."/>
        </authorList>
    </citation>
    <scope>NUCLEOTIDE SEQUENCE [LARGE SCALE GENOMIC DNA]</scope>
    <source>
        <strain evidence="7 8">Zb18110</strain>
    </source>
</reference>
<feature type="compositionally biased region" description="Basic and acidic residues" evidence="5">
    <location>
        <begin position="85"/>
        <end position="97"/>
    </location>
</feature>
<dbReference type="GO" id="GO:0008270">
    <property type="term" value="F:zinc ion binding"/>
    <property type="evidence" value="ECO:0007669"/>
    <property type="project" value="InterPro"/>
</dbReference>
<dbReference type="SMART" id="SM00906">
    <property type="entry name" value="Fungal_trans"/>
    <property type="match status" value="1"/>
</dbReference>
<dbReference type="CDD" id="cd12148">
    <property type="entry name" value="fungal_TF_MHR"/>
    <property type="match status" value="1"/>
</dbReference>
<dbReference type="SMART" id="SM00066">
    <property type="entry name" value="GAL4"/>
    <property type="match status" value="1"/>
</dbReference>
<evidence type="ECO:0000259" key="6">
    <source>
        <dbReference type="PROSITE" id="PS50048"/>
    </source>
</evidence>
<evidence type="ECO:0000313" key="7">
    <source>
        <dbReference type="EMBL" id="KJX92703.1"/>
    </source>
</evidence>
<dbReference type="Pfam" id="PF04082">
    <property type="entry name" value="Fungal_trans"/>
    <property type="match status" value="1"/>
</dbReference>
<evidence type="ECO:0000256" key="5">
    <source>
        <dbReference type="SAM" id="MobiDB-lite"/>
    </source>
</evidence>
<dbReference type="OrthoDB" id="47007at2759"/>
<sequence>MPISPLDDSGVPPKRRRLERVTAACDLCKTRKVKCDGTQPCAYCQRKKRADTCAFSTARLQTTRSAGNTSGNAPRVPAGHSPAHSGRERPTSEESVHLPRAIQQTGLEEPVPPPSGRDDHHEDTVVPLEARLLRDAQGKVIFVGDCAPLSFLQTVRHLIASEVDPDGFTIAISRDAIIEVARPTPSGERLTTLPPTVDPSEVHALVTEYLVVTTGLADLFEGGQMTADVSSWARSPSTVDPVKAATYRLVLAIGIQETDEARAEAWFKCARDDLLTNMCGSMTVATVQGFTLIALYMLRAFQPNGAYLYFSLAARTAYAIGLHRTEVNASFGASKHALRDRIWKTLRVVDMLISNILGRPPSASDVDCTVKYSAVEVSLLYHVLDSSVQIFMIIERVVVEVYSRKRISIRIAKYVSQQLRSWASKWLRTLIDATSQESQIDHGRDTVVGACQVLCSYYYCIMLLTRPFLIYDLYECLGASLKAHGTQAENDEKRKFSDAALEAAASFVETLQDVIAAGKMPLRMPLIVSWLFTTSLVLAVGVLGRSGLAYEESCKASIQCMEYFAEVDPHARQYALIVQSLIETTTKHVKERESRLRSARKQASSQMFGILPSDALGSEPAPEPVSMAPNHAMSAASMPQQQDMLNMIQGHEDWTMYDADFFALPWLNESDVGLQDFLQPGRQNLDGSSLADIPLFPMYDQMNSSFGDNTGL</sequence>
<keyword evidence="8" id="KW-1185">Reference proteome</keyword>
<dbReference type="PROSITE" id="PS00463">
    <property type="entry name" value="ZN2_CY6_FUNGAL_1"/>
    <property type="match status" value="1"/>
</dbReference>
<dbReference type="AlphaFoldDB" id="A0A0F4G5U2"/>
<comment type="caution">
    <text evidence="7">The sequence shown here is derived from an EMBL/GenBank/DDBJ whole genome shotgun (WGS) entry which is preliminary data.</text>
</comment>
<feature type="region of interest" description="Disordered" evidence="5">
    <location>
        <begin position="64"/>
        <end position="98"/>
    </location>
</feature>
<dbReference type="InterPro" id="IPR036864">
    <property type="entry name" value="Zn2-C6_fun-type_DNA-bd_sf"/>
</dbReference>
<dbReference type="GO" id="GO:0005634">
    <property type="term" value="C:nucleus"/>
    <property type="evidence" value="ECO:0007669"/>
    <property type="project" value="TreeGrafter"/>
</dbReference>
<dbReference type="CDD" id="cd00067">
    <property type="entry name" value="GAL4"/>
    <property type="match status" value="1"/>
</dbReference>
<dbReference type="InterPro" id="IPR007219">
    <property type="entry name" value="XnlR_reg_dom"/>
</dbReference>
<name>A0A0F4G5U2_9PEZI</name>
<dbReference type="InterPro" id="IPR001138">
    <property type="entry name" value="Zn2Cys6_DnaBD"/>
</dbReference>
<dbReference type="PANTHER" id="PTHR47424">
    <property type="entry name" value="REGULATORY PROTEIN GAL4"/>
    <property type="match status" value="1"/>
</dbReference>
<keyword evidence="4" id="KW-0539">Nucleus</keyword>
<proteinExistence type="predicted"/>
<evidence type="ECO:0000256" key="2">
    <source>
        <dbReference type="ARBA" id="ARBA00023015"/>
    </source>
</evidence>
<organism evidence="7 8">
    <name type="scientific">Zymoseptoria brevis</name>
    <dbReference type="NCBI Taxonomy" id="1047168"/>
    <lineage>
        <taxon>Eukaryota</taxon>
        <taxon>Fungi</taxon>
        <taxon>Dikarya</taxon>
        <taxon>Ascomycota</taxon>
        <taxon>Pezizomycotina</taxon>
        <taxon>Dothideomycetes</taxon>
        <taxon>Dothideomycetidae</taxon>
        <taxon>Mycosphaerellales</taxon>
        <taxon>Mycosphaerellaceae</taxon>
        <taxon>Zymoseptoria</taxon>
    </lineage>
</organism>
<dbReference type="Pfam" id="PF00172">
    <property type="entry name" value="Zn_clus"/>
    <property type="match status" value="1"/>
</dbReference>
<accession>A0A0F4G5U2</accession>
<dbReference type="Proteomes" id="UP000033647">
    <property type="component" value="Unassembled WGS sequence"/>
</dbReference>
<evidence type="ECO:0000256" key="4">
    <source>
        <dbReference type="ARBA" id="ARBA00023242"/>
    </source>
</evidence>
<dbReference type="InterPro" id="IPR051127">
    <property type="entry name" value="Fungal_SecMet_Regulators"/>
</dbReference>
<dbReference type="STRING" id="1047168.A0A0F4G5U2"/>
<gene>
    <name evidence="7" type="ORF">TI39_contig5831g00001</name>
</gene>